<dbReference type="Proteomes" id="UP001153618">
    <property type="component" value="Unassembled WGS sequence"/>
</dbReference>
<dbReference type="OrthoDB" id="5398572at2759"/>
<feature type="compositionally biased region" description="Low complexity" evidence="1">
    <location>
        <begin position="334"/>
        <end position="343"/>
    </location>
</feature>
<feature type="region of interest" description="Disordered" evidence="1">
    <location>
        <begin position="286"/>
        <end position="367"/>
    </location>
</feature>
<feature type="compositionally biased region" description="Polar residues" evidence="1">
    <location>
        <begin position="650"/>
        <end position="661"/>
    </location>
</feature>
<dbReference type="Gene3D" id="1.10.10.60">
    <property type="entry name" value="Homeodomain-like"/>
    <property type="match status" value="1"/>
</dbReference>
<feature type="compositionally biased region" description="Basic and acidic residues" evidence="1">
    <location>
        <begin position="621"/>
        <end position="632"/>
    </location>
</feature>
<feature type="compositionally biased region" description="Polar residues" evidence="1">
    <location>
        <begin position="603"/>
        <end position="614"/>
    </location>
</feature>
<evidence type="ECO:0000313" key="3">
    <source>
        <dbReference type="Proteomes" id="UP001153618"/>
    </source>
</evidence>
<proteinExistence type="predicted"/>
<feature type="compositionally biased region" description="Polar residues" evidence="1">
    <location>
        <begin position="475"/>
        <end position="501"/>
    </location>
</feature>
<accession>A0A9W4IJ81</accession>
<feature type="compositionally biased region" description="Basic and acidic residues" evidence="1">
    <location>
        <begin position="576"/>
        <end position="587"/>
    </location>
</feature>
<evidence type="ECO:0000313" key="2">
    <source>
        <dbReference type="EMBL" id="CAG8290554.1"/>
    </source>
</evidence>
<feature type="compositionally biased region" description="Basic and acidic residues" evidence="1">
    <location>
        <begin position="443"/>
        <end position="452"/>
    </location>
</feature>
<gene>
    <name evidence="2" type="ORF">POLS_LOCUS9681</name>
</gene>
<name>A0A9W4IJ81_PENOL</name>
<organism evidence="2 3">
    <name type="scientific">Penicillium olsonii</name>
    <dbReference type="NCBI Taxonomy" id="99116"/>
    <lineage>
        <taxon>Eukaryota</taxon>
        <taxon>Fungi</taxon>
        <taxon>Dikarya</taxon>
        <taxon>Ascomycota</taxon>
        <taxon>Pezizomycotina</taxon>
        <taxon>Eurotiomycetes</taxon>
        <taxon>Eurotiomycetidae</taxon>
        <taxon>Eurotiales</taxon>
        <taxon>Aspergillaceae</taxon>
        <taxon>Penicillium</taxon>
    </lineage>
</organism>
<dbReference type="EMBL" id="CAJVOS010000104">
    <property type="protein sequence ID" value="CAG8290554.1"/>
    <property type="molecule type" value="Genomic_DNA"/>
</dbReference>
<feature type="region of interest" description="Disordered" evidence="1">
    <location>
        <begin position="376"/>
        <end position="395"/>
    </location>
</feature>
<evidence type="ECO:0000256" key="1">
    <source>
        <dbReference type="SAM" id="MobiDB-lite"/>
    </source>
</evidence>
<protein>
    <recommendedName>
        <fullName evidence="4">Myb-like domain-containing protein</fullName>
    </recommendedName>
</protein>
<feature type="compositionally biased region" description="Pro residues" evidence="1">
    <location>
        <begin position="344"/>
        <end position="365"/>
    </location>
</feature>
<feature type="compositionally biased region" description="Polar residues" evidence="1">
    <location>
        <begin position="411"/>
        <end position="435"/>
    </location>
</feature>
<comment type="caution">
    <text evidence="2">The sequence shown here is derived from an EMBL/GenBank/DDBJ whole genome shotgun (WGS) entry which is preliminary data.</text>
</comment>
<feature type="compositionally biased region" description="Polar residues" evidence="1">
    <location>
        <begin position="318"/>
        <end position="329"/>
    </location>
</feature>
<keyword evidence="3" id="KW-1185">Reference proteome</keyword>
<feature type="region of interest" description="Disordered" evidence="1">
    <location>
        <begin position="474"/>
        <end position="674"/>
    </location>
</feature>
<feature type="region of interest" description="Disordered" evidence="1">
    <location>
        <begin position="409"/>
        <end position="459"/>
    </location>
</feature>
<dbReference type="AlphaFoldDB" id="A0A9W4IJ81"/>
<evidence type="ECO:0008006" key="4">
    <source>
        <dbReference type="Google" id="ProtNLM"/>
    </source>
</evidence>
<reference evidence="2" key="1">
    <citation type="submission" date="2021-07" db="EMBL/GenBank/DDBJ databases">
        <authorList>
            <person name="Branca A.L. A."/>
        </authorList>
    </citation>
    <scope>NUCLEOTIDE SEQUENCE</scope>
</reference>
<sequence length="749" mass="83106">MKVMDHLPFIQAQATLVMNVLIPPSLSPDSILAEAKKLRDSAHPNTKRLNRSIQGLTDEIQDSPLATEGDILIDISHFRPGISPPQLEASISDVHMTNCASLAFVMFCQSTGEPHSQAIENLDDLFPLCLMENIAHNPESRKIGTSVTQDTTFSLALSIRTQFFIIEIERRQQELNFNPVSILRQIFCKDLTPSEDNHENPGSFRGFKLPGVFEDEEGHLPDALPEKLRQSVSDRFSDLYEEISEWDGVDVDGLKKAYKWRAFERDLARWIHARSREIREDIRRVSDKLTQSSSPARRYTPLSVGPPARHTPARTPVVANSTPQKQNLANVPHAASQAASINSPPAPSPQRVPATSPRPPAPSPQKAPIRVSFDEAESPVVNNQTSRKPHGNNFRDQFSFEFLKKKRLGTSRPQPLSVATSHPPNHLSNGSTATGAVNGGDNADSREVRESPDLGDLDDITYVNNDDDLVFGNDNEITASTSPTASARINRVSHNPNQYKNMSHDQEPRPSIEQSGIGGGSTVPRRSFIDQQNGAGRVSPINYNETGSAEKPRAGPSLPNPRKRPVSRSSSEESDGYERDDRDNNRRTEKRPRLQVTPGNGAGSSLGSTHQPTWIISGPEQEDRPRHIRTDSGELTDGETTNRPLPAVFRQQSNPVVQRSPSSRHGRAIGRGGRWSAEEDAHFMELMKEHGLGWAAIKQADERYGSSRGGPPLFLRTQINLKDRHRCLVAKFEHEGKPVPEFMVRPEKT</sequence>